<accession>A0ABZ2AH38</accession>
<dbReference type="SMART" id="SM00220">
    <property type="entry name" value="S_TKc"/>
    <property type="match status" value="1"/>
</dbReference>
<keyword evidence="11" id="KW-0812">Transmembrane</keyword>
<gene>
    <name evidence="13" type="ORF">V2E26_02990</name>
</gene>
<dbReference type="InterPro" id="IPR000719">
    <property type="entry name" value="Prot_kinase_dom"/>
</dbReference>
<comment type="catalytic activity">
    <reaction evidence="8">
        <text>L-threonyl-[protein] + ATP = O-phospho-L-threonyl-[protein] + ADP + H(+)</text>
        <dbReference type="Rhea" id="RHEA:46608"/>
        <dbReference type="Rhea" id="RHEA-COMP:11060"/>
        <dbReference type="Rhea" id="RHEA-COMP:11605"/>
        <dbReference type="ChEBI" id="CHEBI:15378"/>
        <dbReference type="ChEBI" id="CHEBI:30013"/>
        <dbReference type="ChEBI" id="CHEBI:30616"/>
        <dbReference type="ChEBI" id="CHEBI:61977"/>
        <dbReference type="ChEBI" id="CHEBI:456216"/>
        <dbReference type="EC" id="2.7.12.2"/>
    </reaction>
</comment>
<feature type="transmembrane region" description="Helical" evidence="11">
    <location>
        <begin position="315"/>
        <end position="337"/>
    </location>
</feature>
<keyword evidence="4 10" id="KW-0067">ATP-binding</keyword>
<dbReference type="InterPro" id="IPR017441">
    <property type="entry name" value="Protein_kinase_ATP_BS"/>
</dbReference>
<feature type="domain" description="Protein kinase" evidence="12">
    <location>
        <begin position="17"/>
        <end position="281"/>
    </location>
</feature>
<keyword evidence="1 13" id="KW-0808">Transferase</keyword>
<dbReference type="PROSITE" id="PS00108">
    <property type="entry name" value="PROTEIN_KINASE_ST"/>
    <property type="match status" value="1"/>
</dbReference>
<evidence type="ECO:0000256" key="8">
    <source>
        <dbReference type="ARBA" id="ARBA00049299"/>
    </source>
</evidence>
<organism evidence="13 14">
    <name type="scientific">Metamycoplasma gateae</name>
    <dbReference type="NCBI Taxonomy" id="35769"/>
    <lineage>
        <taxon>Bacteria</taxon>
        <taxon>Bacillati</taxon>
        <taxon>Mycoplasmatota</taxon>
        <taxon>Mycoplasmoidales</taxon>
        <taxon>Metamycoplasmataceae</taxon>
        <taxon>Metamycoplasma</taxon>
    </lineage>
</organism>
<evidence type="ECO:0000256" key="1">
    <source>
        <dbReference type="ARBA" id="ARBA00022679"/>
    </source>
</evidence>
<evidence type="ECO:0000313" key="14">
    <source>
        <dbReference type="Proteomes" id="UP001431935"/>
    </source>
</evidence>
<dbReference type="PANTHER" id="PTHR48013:SF9">
    <property type="entry name" value="DUAL SPECIFICITY MITOGEN-ACTIVATED PROTEIN KINASE KINASE 5"/>
    <property type="match status" value="1"/>
</dbReference>
<protein>
    <recommendedName>
        <fullName evidence="6">mitogen-activated protein kinase kinase</fullName>
        <ecNumber evidence="6">2.7.12.2</ecNumber>
    </recommendedName>
</protein>
<evidence type="ECO:0000256" key="3">
    <source>
        <dbReference type="ARBA" id="ARBA00022777"/>
    </source>
</evidence>
<keyword evidence="2 10" id="KW-0547">Nucleotide-binding</keyword>
<dbReference type="PROSITE" id="PS50011">
    <property type="entry name" value="PROTEIN_KINASE_DOM"/>
    <property type="match status" value="1"/>
</dbReference>
<dbReference type="SUPFAM" id="SSF56112">
    <property type="entry name" value="Protein kinase-like (PK-like)"/>
    <property type="match status" value="1"/>
</dbReference>
<dbReference type="GO" id="GO:0004674">
    <property type="term" value="F:protein serine/threonine kinase activity"/>
    <property type="evidence" value="ECO:0007669"/>
    <property type="project" value="UniProtKB-EC"/>
</dbReference>
<keyword evidence="11" id="KW-1133">Transmembrane helix</keyword>
<name>A0ABZ2AH38_9BACT</name>
<evidence type="ECO:0000256" key="9">
    <source>
        <dbReference type="ARBA" id="ARBA00051693"/>
    </source>
</evidence>
<comment type="similarity">
    <text evidence="5">Belongs to the protein kinase superfamily. STE Ser/Thr protein kinase family. MAP kinase kinase subfamily.</text>
</comment>
<dbReference type="PANTHER" id="PTHR48013">
    <property type="entry name" value="DUAL SPECIFICITY MITOGEN-ACTIVATED PROTEIN KINASE KINASE 5-RELATED"/>
    <property type="match status" value="1"/>
</dbReference>
<dbReference type="EMBL" id="CP143578">
    <property type="protein sequence ID" value="WVN21360.1"/>
    <property type="molecule type" value="Genomic_DNA"/>
</dbReference>
<dbReference type="InterPro" id="IPR011009">
    <property type="entry name" value="Kinase-like_dom_sf"/>
</dbReference>
<dbReference type="Proteomes" id="UP001431935">
    <property type="component" value="Chromosome"/>
</dbReference>
<dbReference type="Pfam" id="PF00069">
    <property type="entry name" value="Pkinase"/>
    <property type="match status" value="1"/>
</dbReference>
<dbReference type="RefSeq" id="WP_330463399.1">
    <property type="nucleotide sequence ID" value="NZ_CP143578.1"/>
</dbReference>
<comment type="catalytic activity">
    <reaction evidence="9">
        <text>L-tyrosyl-[protein] + ATP = O-phospho-L-tyrosyl-[protein] + ADP + H(+)</text>
        <dbReference type="Rhea" id="RHEA:10596"/>
        <dbReference type="Rhea" id="RHEA-COMP:10136"/>
        <dbReference type="Rhea" id="RHEA-COMP:20101"/>
        <dbReference type="ChEBI" id="CHEBI:15378"/>
        <dbReference type="ChEBI" id="CHEBI:30616"/>
        <dbReference type="ChEBI" id="CHEBI:46858"/>
        <dbReference type="ChEBI" id="CHEBI:61978"/>
        <dbReference type="ChEBI" id="CHEBI:456216"/>
        <dbReference type="EC" id="2.7.12.2"/>
    </reaction>
</comment>
<dbReference type="Gene3D" id="1.10.510.10">
    <property type="entry name" value="Transferase(Phosphotransferase) domain 1"/>
    <property type="match status" value="1"/>
</dbReference>
<dbReference type="EC" id="2.7.12.2" evidence="6"/>
<reference evidence="13" key="1">
    <citation type="submission" date="2024-01" db="EMBL/GenBank/DDBJ databases">
        <title>Complete genome sequence of Mycoplasma gateae strain 3700.</title>
        <authorList>
            <person name="Spergser J."/>
        </authorList>
    </citation>
    <scope>NUCLEOTIDE SEQUENCE [LARGE SCALE GENOMIC DNA]</scope>
    <source>
        <strain evidence="13">3700</strain>
    </source>
</reference>
<evidence type="ECO:0000256" key="7">
    <source>
        <dbReference type="ARBA" id="ARBA00049014"/>
    </source>
</evidence>
<sequence>MEVLKKLDKFENINKHFKDFVLIGRGGYGEVYSATFIKANKRVAIKILTVPDATKKTINQIRFKNECNVLKNISSKNVVRMIGYFVSEDESYYAMELIKGTNLKSLIAKNKKIPVEEAIRIATEICQGLSDIHLANVIHRDLKPSNILIEDTTNTVKLIDFGISLSEECLRVTADNKTVGSVQYLAPEIPTRKQGPSIQSDIYAFGMILYEMLAGHPVYQGIDTQSVLLLQINGKIPPLEGVGKTIPQAVENIIIRCTAKKPEDRYKNCYEIMNDLKHCLSHQASLEEKLVIEDLNKPKKKNKKILSKKQKINKAITISLITAGAIAVLSLIIYFIVTAII</sequence>
<keyword evidence="14" id="KW-1185">Reference proteome</keyword>
<keyword evidence="11" id="KW-0472">Membrane</keyword>
<evidence type="ECO:0000313" key="13">
    <source>
        <dbReference type="EMBL" id="WVN21360.1"/>
    </source>
</evidence>
<evidence type="ECO:0000256" key="10">
    <source>
        <dbReference type="PROSITE-ProRule" id="PRU10141"/>
    </source>
</evidence>
<feature type="binding site" evidence="10">
    <location>
        <position position="46"/>
    </location>
    <ligand>
        <name>ATP</name>
        <dbReference type="ChEBI" id="CHEBI:30616"/>
    </ligand>
</feature>
<evidence type="ECO:0000256" key="4">
    <source>
        <dbReference type="ARBA" id="ARBA00022840"/>
    </source>
</evidence>
<evidence type="ECO:0000256" key="11">
    <source>
        <dbReference type="SAM" id="Phobius"/>
    </source>
</evidence>
<keyword evidence="3 13" id="KW-0418">Kinase</keyword>
<evidence type="ECO:0000259" key="12">
    <source>
        <dbReference type="PROSITE" id="PS50011"/>
    </source>
</evidence>
<dbReference type="CDD" id="cd14014">
    <property type="entry name" value="STKc_PknB_like"/>
    <property type="match status" value="1"/>
</dbReference>
<evidence type="ECO:0000256" key="2">
    <source>
        <dbReference type="ARBA" id="ARBA00022741"/>
    </source>
</evidence>
<dbReference type="PROSITE" id="PS00107">
    <property type="entry name" value="PROTEIN_KINASE_ATP"/>
    <property type="match status" value="1"/>
</dbReference>
<dbReference type="InterPro" id="IPR008271">
    <property type="entry name" value="Ser/Thr_kinase_AS"/>
</dbReference>
<proteinExistence type="inferred from homology"/>
<evidence type="ECO:0000256" key="5">
    <source>
        <dbReference type="ARBA" id="ARBA00038035"/>
    </source>
</evidence>
<evidence type="ECO:0000256" key="6">
    <source>
        <dbReference type="ARBA" id="ARBA00038999"/>
    </source>
</evidence>
<comment type="catalytic activity">
    <reaction evidence="7">
        <text>L-seryl-[protein] + ATP = O-phospho-L-seryl-[protein] + ADP + H(+)</text>
        <dbReference type="Rhea" id="RHEA:17989"/>
        <dbReference type="Rhea" id="RHEA-COMP:9863"/>
        <dbReference type="Rhea" id="RHEA-COMP:11604"/>
        <dbReference type="ChEBI" id="CHEBI:15378"/>
        <dbReference type="ChEBI" id="CHEBI:29999"/>
        <dbReference type="ChEBI" id="CHEBI:30616"/>
        <dbReference type="ChEBI" id="CHEBI:83421"/>
        <dbReference type="ChEBI" id="CHEBI:456216"/>
        <dbReference type="EC" id="2.7.12.2"/>
    </reaction>
</comment>